<dbReference type="EMBL" id="CP117811">
    <property type="protein sequence ID" value="WDE96209.1"/>
    <property type="molecule type" value="Genomic_DNA"/>
</dbReference>
<gene>
    <name evidence="2" type="ORF">PQO03_10860</name>
</gene>
<dbReference type="InterPro" id="IPR025738">
    <property type="entry name" value="BatD"/>
</dbReference>
<dbReference type="PANTHER" id="PTHR40940:SF1">
    <property type="entry name" value="PROTEIN BATD"/>
    <property type="match status" value="1"/>
</dbReference>
<reference evidence="2 3" key="1">
    <citation type="submission" date="2023-02" db="EMBL/GenBank/DDBJ databases">
        <title>Genome sequence of Lentisphaera profundi SAORIC-696.</title>
        <authorList>
            <person name="Kim e."/>
            <person name="Cho J.-C."/>
            <person name="Choi A."/>
            <person name="Kang I."/>
        </authorList>
    </citation>
    <scope>NUCLEOTIDE SEQUENCE [LARGE SCALE GENOMIC DNA]</scope>
    <source>
        <strain evidence="2 3">SAORIC-696</strain>
    </source>
</reference>
<name>A0ABY7VSC6_9BACT</name>
<accession>A0ABY7VSC6</accession>
<evidence type="ECO:0008006" key="4">
    <source>
        <dbReference type="Google" id="ProtNLM"/>
    </source>
</evidence>
<keyword evidence="1" id="KW-1133">Transmembrane helix</keyword>
<evidence type="ECO:0000256" key="1">
    <source>
        <dbReference type="SAM" id="Phobius"/>
    </source>
</evidence>
<dbReference type="PANTHER" id="PTHR40940">
    <property type="entry name" value="PROTEIN BATD-RELATED"/>
    <property type="match status" value="1"/>
</dbReference>
<dbReference type="Proteomes" id="UP001214250">
    <property type="component" value="Chromosome 1"/>
</dbReference>
<protein>
    <recommendedName>
        <fullName evidence="4">Protein BatD</fullName>
    </recommendedName>
</protein>
<organism evidence="2 3">
    <name type="scientific">Lentisphaera profundi</name>
    <dbReference type="NCBI Taxonomy" id="1658616"/>
    <lineage>
        <taxon>Bacteria</taxon>
        <taxon>Pseudomonadati</taxon>
        <taxon>Lentisphaerota</taxon>
        <taxon>Lentisphaeria</taxon>
        <taxon>Lentisphaerales</taxon>
        <taxon>Lentisphaeraceae</taxon>
        <taxon>Lentisphaera</taxon>
    </lineage>
</organism>
<dbReference type="RefSeq" id="WP_274150285.1">
    <property type="nucleotide sequence ID" value="NZ_CP117811.1"/>
</dbReference>
<evidence type="ECO:0000313" key="3">
    <source>
        <dbReference type="Proteomes" id="UP001214250"/>
    </source>
</evidence>
<proteinExistence type="predicted"/>
<keyword evidence="1" id="KW-0472">Membrane</keyword>
<feature type="transmembrane region" description="Helical" evidence="1">
    <location>
        <begin position="288"/>
        <end position="306"/>
    </location>
</feature>
<keyword evidence="1" id="KW-0812">Transmembrane</keyword>
<evidence type="ECO:0000313" key="2">
    <source>
        <dbReference type="EMBL" id="WDE96209.1"/>
    </source>
</evidence>
<sequence length="424" mass="48976">MNKLILFLFLSFFIDAQENEISEAFVSTEYKQEEQQWVGQKLNFDIVLYSPTWFSGTPRFEIPEMADAIIFKIPGSPLPGRMDKNGKEFISQSHSFAIFTRKAGELNIPAFTVEFSIAQSGKEPLRVTTQSKVLELSTLLPSALKQKIFITCEDYTLEEQWDKNIKDGSFKVGDSLKRTITRTCRNSLAMLIPPIDVKTDKNFSVYPASPKLNNSMQRGDFSASRVEVFNYIFEKEGEIILPEIITYCWNPTTNKVAKSILKKQELKISPNPLYKNSQESIPLQEEKFNFLYLLFLSPIILILIFRKKIIQLYKFRIDQYKKSEAYEFKVLIKDFPQQSTREQFLSLDQWAKKLSLKSVAELINDFGSIELKNQYLALSSSLFSEQASPFNSSLFIKELVLARREFLKSQKQELISNKKFLGFG</sequence>
<keyword evidence="3" id="KW-1185">Reference proteome</keyword>